<evidence type="ECO:0000313" key="2">
    <source>
        <dbReference type="Proteomes" id="UP001159363"/>
    </source>
</evidence>
<evidence type="ECO:0000313" key="1">
    <source>
        <dbReference type="EMBL" id="KAJ8874302.1"/>
    </source>
</evidence>
<protein>
    <submittedName>
        <fullName evidence="1">Uncharacterized protein</fullName>
    </submittedName>
</protein>
<reference evidence="1 2" key="1">
    <citation type="submission" date="2023-02" db="EMBL/GenBank/DDBJ databases">
        <title>LHISI_Scaffold_Assembly.</title>
        <authorList>
            <person name="Stuart O.P."/>
            <person name="Cleave R."/>
            <person name="Magrath M.J.L."/>
            <person name="Mikheyev A.S."/>
        </authorList>
    </citation>
    <scope>NUCLEOTIDE SEQUENCE [LARGE SCALE GENOMIC DNA]</scope>
    <source>
        <strain evidence="1">Daus_M_001</strain>
        <tissue evidence="1">Leg muscle</tissue>
    </source>
</reference>
<proteinExistence type="predicted"/>
<dbReference type="Proteomes" id="UP001159363">
    <property type="component" value="Chromosome 9"/>
</dbReference>
<comment type="caution">
    <text evidence="1">The sequence shown here is derived from an EMBL/GenBank/DDBJ whole genome shotgun (WGS) entry which is preliminary data.</text>
</comment>
<gene>
    <name evidence="1" type="ORF">PR048_025148</name>
</gene>
<keyword evidence="2" id="KW-1185">Reference proteome</keyword>
<sequence length="383" mass="43235">MASHPTVGLTYFHSWDVCHCFGWAHFAVHDSSGVHLRACANTIIGIPKPESYSQRNTETWVFGRIHCAIVKELQREASVEQPELCTVEYSLRLACSLPAKANRAQSPDGSIPDFRKWESCRTMPLVGGFFSGIFHFSCLHFRRCSILTSFNPHRLSRPLSLKRSRRDQIQDFSMWETLWLLPLTTEFSRGIPAFPTTAFLRCSILTFASIADEAEAKIGIQLEDLKRSSLWTLENFHCSQVQTGKLASGSAQFPIRAPSFCSRAVSAGRREFAKLVAPSLPHARRSGFTMRFLCEAACRCRRATCHRRTSQINPLSQKPEEVGLENTSLYAAVDFHVLETPDDKLDHGFPESARLNVTFPRPELLSDIRSDISFLSGCRDSYR</sequence>
<dbReference type="EMBL" id="JARBHB010000010">
    <property type="protein sequence ID" value="KAJ8874302.1"/>
    <property type="molecule type" value="Genomic_DNA"/>
</dbReference>
<organism evidence="1 2">
    <name type="scientific">Dryococelus australis</name>
    <dbReference type="NCBI Taxonomy" id="614101"/>
    <lineage>
        <taxon>Eukaryota</taxon>
        <taxon>Metazoa</taxon>
        <taxon>Ecdysozoa</taxon>
        <taxon>Arthropoda</taxon>
        <taxon>Hexapoda</taxon>
        <taxon>Insecta</taxon>
        <taxon>Pterygota</taxon>
        <taxon>Neoptera</taxon>
        <taxon>Polyneoptera</taxon>
        <taxon>Phasmatodea</taxon>
        <taxon>Verophasmatodea</taxon>
        <taxon>Anareolatae</taxon>
        <taxon>Phasmatidae</taxon>
        <taxon>Eurycanthinae</taxon>
        <taxon>Dryococelus</taxon>
    </lineage>
</organism>
<accession>A0ABQ9GQJ0</accession>
<name>A0ABQ9GQJ0_9NEOP</name>